<evidence type="ECO:0000259" key="4">
    <source>
        <dbReference type="Pfam" id="PF25183"/>
    </source>
</evidence>
<dbReference type="Pfam" id="PF25183">
    <property type="entry name" value="OMP_b-brl_4"/>
    <property type="match status" value="1"/>
</dbReference>
<dbReference type="Gene3D" id="2.40.170.20">
    <property type="entry name" value="TonB-dependent receptor, beta-barrel domain"/>
    <property type="match status" value="1"/>
</dbReference>
<evidence type="ECO:0000256" key="3">
    <source>
        <dbReference type="ARBA" id="ARBA00023237"/>
    </source>
</evidence>
<dbReference type="GO" id="GO:0030246">
    <property type="term" value="F:carbohydrate binding"/>
    <property type="evidence" value="ECO:0007669"/>
    <property type="project" value="InterPro"/>
</dbReference>
<feature type="domain" description="TonB-dependent transporter Oar-like beta-barrel" evidence="4">
    <location>
        <begin position="255"/>
        <end position="1177"/>
    </location>
</feature>
<reference evidence="5" key="2">
    <citation type="submission" date="2020-09" db="EMBL/GenBank/DDBJ databases">
        <authorList>
            <person name="Sun Q."/>
            <person name="Zhou Y."/>
        </authorList>
    </citation>
    <scope>NUCLEOTIDE SEQUENCE</scope>
    <source>
        <strain evidence="5">CGMCC 1.12997</strain>
    </source>
</reference>
<dbReference type="InterPro" id="IPR036942">
    <property type="entry name" value="Beta-barrel_TonB_sf"/>
</dbReference>
<dbReference type="Gene3D" id="2.60.40.1120">
    <property type="entry name" value="Carboxypeptidase-like, regulatory domain"/>
    <property type="match status" value="1"/>
</dbReference>
<evidence type="ECO:0000256" key="2">
    <source>
        <dbReference type="ARBA" id="ARBA00023136"/>
    </source>
</evidence>
<organism evidence="5 6">
    <name type="scientific">Edaphobacter dinghuensis</name>
    <dbReference type="NCBI Taxonomy" id="1560005"/>
    <lineage>
        <taxon>Bacteria</taxon>
        <taxon>Pseudomonadati</taxon>
        <taxon>Acidobacteriota</taxon>
        <taxon>Terriglobia</taxon>
        <taxon>Terriglobales</taxon>
        <taxon>Acidobacteriaceae</taxon>
        <taxon>Edaphobacter</taxon>
    </lineage>
</organism>
<dbReference type="InterPro" id="IPR013784">
    <property type="entry name" value="Carb-bd-like_fold"/>
</dbReference>
<comment type="subcellular location">
    <subcellularLocation>
        <location evidence="1">Cell outer membrane</location>
    </subcellularLocation>
</comment>
<reference evidence="5" key="1">
    <citation type="journal article" date="2014" name="Int. J. Syst. Evol. Microbiol.">
        <title>Complete genome sequence of Corynebacterium casei LMG S-19264T (=DSM 44701T), isolated from a smear-ripened cheese.</title>
        <authorList>
            <consortium name="US DOE Joint Genome Institute (JGI-PGF)"/>
            <person name="Walter F."/>
            <person name="Albersmeier A."/>
            <person name="Kalinowski J."/>
            <person name="Ruckert C."/>
        </authorList>
    </citation>
    <scope>NUCLEOTIDE SEQUENCE</scope>
    <source>
        <strain evidence="5">CGMCC 1.12997</strain>
    </source>
</reference>
<evidence type="ECO:0000256" key="1">
    <source>
        <dbReference type="ARBA" id="ARBA00004442"/>
    </source>
</evidence>
<gene>
    <name evidence="5" type="ORF">GCM10011585_34530</name>
</gene>
<dbReference type="Proteomes" id="UP000647241">
    <property type="component" value="Unassembled WGS sequence"/>
</dbReference>
<keyword evidence="3" id="KW-0998">Cell outer membrane</keyword>
<accession>A0A917HS55</accession>
<dbReference type="InterPro" id="IPR057601">
    <property type="entry name" value="Oar-like_b-barrel"/>
</dbReference>
<evidence type="ECO:0000313" key="5">
    <source>
        <dbReference type="EMBL" id="GGG87523.1"/>
    </source>
</evidence>
<proteinExistence type="predicted"/>
<dbReference type="GO" id="GO:0009279">
    <property type="term" value="C:cell outer membrane"/>
    <property type="evidence" value="ECO:0007669"/>
    <property type="project" value="UniProtKB-SubCell"/>
</dbReference>
<comment type="caution">
    <text evidence="5">The sequence shown here is derived from an EMBL/GenBank/DDBJ whole genome shotgun (WGS) entry which is preliminary data.</text>
</comment>
<sequence length="1184" mass="126261">MLSRKYRNLAFHGIASLTIFAALFLCNLPFVSAQNAGTASLQGTVTDATGAVIANAAVTLTDNATHIQRTANTANSGLYTFPNIPVGTYTLGVTNAGFQSYTQTHIVLEVGSSISVNVKMTVGATDEKVEVRSNGLALQTEDTTFKQTIDSQTMTEMPLNGRQMTGLITLSGGSTAAPAGDFTGSKYSYQTISISIAGGMGNTTMWRLDGGDNNDYMANGNLPFPFPDAVSQFSVEAAGLGAQDGMHTGGMVNVVTHSGTNTFHGSAFEFIRNNYLDATNFFSTTKDTLHQNQYGGTFGGPILKNKLFAFAAYQRTSASQSQAATKAIIPTAANLAGDFSVTDPVATAAHPVGSKTPAGSCNTVYTQLVDPLTGAALPGNKYPSAPAYNAQALALEKYLPAIDPSYDTGNCGDVSYAIPSQTSDNQFVTRVDYTINQKNNFYARYFIDGYQAPAFFSPTNILITTQSGNLQRVQSFTMGEAYTISSNIVNTAHATILRRRNNRGYNASDINATTLGVNLYQYQPNGLQLTTTNKFTIGGGTNSVSHFNDNTLAIDDDVTMVRGKHQLVFGGQWVQNQLNIANVYEGNGVFTFQGVYSSNGPNGGSSIGDANLDFLQGAMYSFQQSKEQQNALRGPIPSLYAQDTYHATSRLTLVGGLRWAPSFMPVDYFNRGIVFNMAAFLAGQVSSVYPNAPAGAFFYGDKGVSRQFTKNSPWQFSPNIGVSYDPTGNGNTVLRAGFEMAYDQVNFFTAQRNQQNPPFATAISQTQTSTSGPMSFSSPWSVGQTTTNPFPQPVIPNPATAQFFAQSQYIVLPKQFHPSYTEQWTASVQHQFAHDWQAQLQYIGSHTVHAPMGTPLSAAVFIPGVWGANGTGCTGVVLTGPAGKPAGKAGTPCSTTANQAQRFSLTIQNPAQGNQYAGGGGGSNLVADTSMANYNGLIASIQHRLSSTFSLMANYTWSKCMNINDASGDYAGGSVENPANPGMDYGPCGSDYRNVENIVLVTKSDFHFANRLTRLAANGWEFAPLVHITSGAPFNVTSGVDNSYTDVGNDRPNLVSGTSVYTHQALRSGTGSANRGYLNVAAFSQVCPSGATPLTCSGYGTYGNISRNAFRGPTAFQFDAQVSRIFPIYERLNATFRLEAFNVLNHPIFGTPTAGLSSSTFGQISGLAANTNARLFQGSIKFNF</sequence>
<dbReference type="SUPFAM" id="SSF56935">
    <property type="entry name" value="Porins"/>
    <property type="match status" value="1"/>
</dbReference>
<evidence type="ECO:0000313" key="6">
    <source>
        <dbReference type="Proteomes" id="UP000647241"/>
    </source>
</evidence>
<dbReference type="AlphaFoldDB" id="A0A917HS55"/>
<dbReference type="EMBL" id="BMGT01000004">
    <property type="protein sequence ID" value="GGG87523.1"/>
    <property type="molecule type" value="Genomic_DNA"/>
</dbReference>
<keyword evidence="2" id="KW-0472">Membrane</keyword>
<dbReference type="Pfam" id="PF13620">
    <property type="entry name" value="CarboxypepD_reg"/>
    <property type="match status" value="1"/>
</dbReference>
<dbReference type="SUPFAM" id="SSF49452">
    <property type="entry name" value="Starch-binding domain-like"/>
    <property type="match status" value="1"/>
</dbReference>
<name>A0A917HS55_9BACT</name>
<protein>
    <recommendedName>
        <fullName evidence="4">TonB-dependent transporter Oar-like beta-barrel domain-containing protein</fullName>
    </recommendedName>
</protein>
<keyword evidence="6" id="KW-1185">Reference proteome</keyword>